<protein>
    <submittedName>
        <fullName evidence="1">Uncharacterized protein</fullName>
    </submittedName>
</protein>
<accession>A0A0F9I510</accession>
<comment type="caution">
    <text evidence="1">The sequence shown here is derived from an EMBL/GenBank/DDBJ whole genome shotgun (WGS) entry which is preliminary data.</text>
</comment>
<name>A0A0F9I510_9ZZZZ</name>
<dbReference type="EMBL" id="LAZR01022268">
    <property type="protein sequence ID" value="KKL82467.1"/>
    <property type="molecule type" value="Genomic_DNA"/>
</dbReference>
<organism evidence="1">
    <name type="scientific">marine sediment metagenome</name>
    <dbReference type="NCBI Taxonomy" id="412755"/>
    <lineage>
        <taxon>unclassified sequences</taxon>
        <taxon>metagenomes</taxon>
        <taxon>ecological metagenomes</taxon>
    </lineage>
</organism>
<proteinExistence type="predicted"/>
<gene>
    <name evidence="1" type="ORF">LCGC14_1984460</name>
</gene>
<evidence type="ECO:0000313" key="1">
    <source>
        <dbReference type="EMBL" id="KKL82467.1"/>
    </source>
</evidence>
<sequence>MTIRLRVKFPEWGIGHDPWEYRLNKDETIDLVPANEKEIPIDEFVDFND</sequence>
<reference evidence="1" key="1">
    <citation type="journal article" date="2015" name="Nature">
        <title>Complex archaea that bridge the gap between prokaryotes and eukaryotes.</title>
        <authorList>
            <person name="Spang A."/>
            <person name="Saw J.H."/>
            <person name="Jorgensen S.L."/>
            <person name="Zaremba-Niedzwiedzka K."/>
            <person name="Martijn J."/>
            <person name="Lind A.E."/>
            <person name="van Eijk R."/>
            <person name="Schleper C."/>
            <person name="Guy L."/>
            <person name="Ettema T.J."/>
        </authorList>
    </citation>
    <scope>NUCLEOTIDE SEQUENCE</scope>
</reference>
<dbReference type="AlphaFoldDB" id="A0A0F9I510"/>